<evidence type="ECO:0000256" key="1">
    <source>
        <dbReference type="SAM" id="MobiDB-lite"/>
    </source>
</evidence>
<keyword evidence="3" id="KW-1185">Reference proteome</keyword>
<proteinExistence type="predicted"/>
<feature type="region of interest" description="Disordered" evidence="1">
    <location>
        <begin position="76"/>
        <end position="101"/>
    </location>
</feature>
<name>A0A9Q0DGC5_9TELE</name>
<reference evidence="2" key="1">
    <citation type="submission" date="2022-07" db="EMBL/GenBank/DDBJ databases">
        <title>Chromosome-level genome of Muraenolepis orangiensis.</title>
        <authorList>
            <person name="Kim J."/>
        </authorList>
    </citation>
    <scope>NUCLEOTIDE SEQUENCE</scope>
    <source>
        <strain evidence="2">KU_S4_2022</strain>
        <tissue evidence="2">Muscle</tissue>
    </source>
</reference>
<organism evidence="2 3">
    <name type="scientific">Muraenolepis orangiensis</name>
    <name type="common">Patagonian moray cod</name>
    <dbReference type="NCBI Taxonomy" id="630683"/>
    <lineage>
        <taxon>Eukaryota</taxon>
        <taxon>Metazoa</taxon>
        <taxon>Chordata</taxon>
        <taxon>Craniata</taxon>
        <taxon>Vertebrata</taxon>
        <taxon>Euteleostomi</taxon>
        <taxon>Actinopterygii</taxon>
        <taxon>Neopterygii</taxon>
        <taxon>Teleostei</taxon>
        <taxon>Neoteleostei</taxon>
        <taxon>Acanthomorphata</taxon>
        <taxon>Zeiogadaria</taxon>
        <taxon>Gadariae</taxon>
        <taxon>Gadiformes</taxon>
        <taxon>Muraenolepidoidei</taxon>
        <taxon>Muraenolepididae</taxon>
        <taxon>Muraenolepis</taxon>
    </lineage>
</organism>
<evidence type="ECO:0000313" key="3">
    <source>
        <dbReference type="Proteomes" id="UP001148018"/>
    </source>
</evidence>
<dbReference type="OrthoDB" id="5915660at2759"/>
<feature type="compositionally biased region" description="Low complexity" evidence="1">
    <location>
        <begin position="84"/>
        <end position="94"/>
    </location>
</feature>
<dbReference type="Proteomes" id="UP001148018">
    <property type="component" value="Unassembled WGS sequence"/>
</dbReference>
<dbReference type="AlphaFoldDB" id="A0A9Q0DGC5"/>
<evidence type="ECO:0000313" key="2">
    <source>
        <dbReference type="EMBL" id="KAJ3586142.1"/>
    </source>
</evidence>
<sequence length="174" mass="19425">MSQVTATDEGGTFEHLWSSLEPDSTYFEMPPGGQTGERPQPSTSTTGGHRGATEVCMDVYHMRDLDDGVMAEVTGGALSPPSCPSSRDCPTSSRSRFRRSPPASIAGSLRRGCYQAASVVPIRWLYRRRLRLWWWWWQWCCWGGGCLWFHCLERNLDSRCCVSGGSRTLGAVAR</sequence>
<gene>
    <name evidence="2" type="ORF">NHX12_012543</name>
</gene>
<protein>
    <submittedName>
        <fullName evidence="2">Uncharacterized protein</fullName>
    </submittedName>
</protein>
<feature type="region of interest" description="Disordered" evidence="1">
    <location>
        <begin position="23"/>
        <end position="51"/>
    </location>
</feature>
<comment type="caution">
    <text evidence="2">The sequence shown here is derived from an EMBL/GenBank/DDBJ whole genome shotgun (WGS) entry which is preliminary data.</text>
</comment>
<accession>A0A9Q0DGC5</accession>
<dbReference type="EMBL" id="JANIIK010000117">
    <property type="protein sequence ID" value="KAJ3586142.1"/>
    <property type="molecule type" value="Genomic_DNA"/>
</dbReference>